<organism evidence="2 3">
    <name type="scientific">Rhizocola hellebori</name>
    <dbReference type="NCBI Taxonomy" id="1392758"/>
    <lineage>
        <taxon>Bacteria</taxon>
        <taxon>Bacillati</taxon>
        <taxon>Actinomycetota</taxon>
        <taxon>Actinomycetes</taxon>
        <taxon>Micromonosporales</taxon>
        <taxon>Micromonosporaceae</taxon>
        <taxon>Rhizocola</taxon>
    </lineage>
</organism>
<feature type="signal peptide" evidence="1">
    <location>
        <begin position="1"/>
        <end position="25"/>
    </location>
</feature>
<evidence type="ECO:0000313" key="2">
    <source>
        <dbReference type="EMBL" id="GIH10371.1"/>
    </source>
</evidence>
<dbReference type="EMBL" id="BONY01000092">
    <property type="protein sequence ID" value="GIH10371.1"/>
    <property type="molecule type" value="Genomic_DNA"/>
</dbReference>
<evidence type="ECO:0000256" key="1">
    <source>
        <dbReference type="SAM" id="SignalP"/>
    </source>
</evidence>
<evidence type="ECO:0000313" key="3">
    <source>
        <dbReference type="Proteomes" id="UP000612899"/>
    </source>
</evidence>
<dbReference type="RefSeq" id="WP_203914082.1">
    <property type="nucleotide sequence ID" value="NZ_BONY01000092.1"/>
</dbReference>
<keyword evidence="1" id="KW-0732">Signal</keyword>
<keyword evidence="3" id="KW-1185">Reference proteome</keyword>
<dbReference type="AlphaFoldDB" id="A0A8J3QJN4"/>
<dbReference type="PROSITE" id="PS51257">
    <property type="entry name" value="PROKAR_LIPOPROTEIN"/>
    <property type="match status" value="1"/>
</dbReference>
<accession>A0A8J3QJN4</accession>
<proteinExistence type="predicted"/>
<protein>
    <recommendedName>
        <fullName evidence="4">Lipoprotein</fullName>
    </recommendedName>
</protein>
<sequence length="120" mass="12371">MRVFTGGIAVVLGLAAACGAPPAEAAPALPTHLSCASAMTVALVADHDESVAETRTPEQLAKDYAAVVAGSFSGQRKVVYRSAERTDIAFVDGQGAAQAVLSYRRHGGQGWRLEEGVNCA</sequence>
<comment type="caution">
    <text evidence="2">The sequence shown here is derived from an EMBL/GenBank/DDBJ whole genome shotgun (WGS) entry which is preliminary data.</text>
</comment>
<feature type="chain" id="PRO_5035171083" description="Lipoprotein" evidence="1">
    <location>
        <begin position="26"/>
        <end position="120"/>
    </location>
</feature>
<gene>
    <name evidence="2" type="ORF">Rhe02_84380</name>
</gene>
<reference evidence="2" key="1">
    <citation type="submission" date="2021-01" db="EMBL/GenBank/DDBJ databases">
        <title>Whole genome shotgun sequence of Rhizocola hellebori NBRC 109834.</title>
        <authorList>
            <person name="Komaki H."/>
            <person name="Tamura T."/>
        </authorList>
    </citation>
    <scope>NUCLEOTIDE SEQUENCE</scope>
    <source>
        <strain evidence="2">NBRC 109834</strain>
    </source>
</reference>
<evidence type="ECO:0008006" key="4">
    <source>
        <dbReference type="Google" id="ProtNLM"/>
    </source>
</evidence>
<dbReference type="Proteomes" id="UP000612899">
    <property type="component" value="Unassembled WGS sequence"/>
</dbReference>
<name>A0A8J3QJN4_9ACTN</name>